<dbReference type="InterPro" id="IPR009056">
    <property type="entry name" value="Cyt_c-like_dom"/>
</dbReference>
<accession>A0AAD1C2C6</accession>
<dbReference type="RefSeq" id="WP_003448030.1">
    <property type="nucleotide sequence ID" value="NZ_AJMR01000006.1"/>
</dbReference>
<dbReference type="SUPFAM" id="SSF46626">
    <property type="entry name" value="Cytochrome c"/>
    <property type="match status" value="2"/>
</dbReference>
<dbReference type="GO" id="GO:0020037">
    <property type="term" value="F:heme binding"/>
    <property type="evidence" value="ECO:0007669"/>
    <property type="project" value="InterPro"/>
</dbReference>
<dbReference type="InterPro" id="IPR050597">
    <property type="entry name" value="Cytochrome_c_Oxidase_Subunit"/>
</dbReference>
<gene>
    <name evidence="8" type="ORF">KF707C_38420</name>
</gene>
<dbReference type="Gene3D" id="1.10.760.10">
    <property type="entry name" value="Cytochrome c-like domain"/>
    <property type="match status" value="2"/>
</dbReference>
<dbReference type="GO" id="GO:0009055">
    <property type="term" value="F:electron transfer activity"/>
    <property type="evidence" value="ECO:0007669"/>
    <property type="project" value="InterPro"/>
</dbReference>
<organism evidence="8 9">
    <name type="scientific">Metapseudomonas furukawaii</name>
    <name type="common">Pseudomonas furukawaii</name>
    <dbReference type="NCBI Taxonomy" id="1149133"/>
    <lineage>
        <taxon>Bacteria</taxon>
        <taxon>Pseudomonadati</taxon>
        <taxon>Pseudomonadota</taxon>
        <taxon>Gammaproteobacteria</taxon>
        <taxon>Pseudomonadales</taxon>
        <taxon>Pseudomonadaceae</taxon>
        <taxon>Metapseudomonas</taxon>
    </lineage>
</organism>
<evidence type="ECO:0000313" key="9">
    <source>
        <dbReference type="Proteomes" id="UP000218554"/>
    </source>
</evidence>
<keyword evidence="4" id="KW-0249">Electron transport</keyword>
<evidence type="ECO:0000256" key="2">
    <source>
        <dbReference type="ARBA" id="ARBA00022617"/>
    </source>
</evidence>
<dbReference type="PANTHER" id="PTHR33751:SF9">
    <property type="entry name" value="CYTOCHROME C4"/>
    <property type="match status" value="1"/>
</dbReference>
<dbReference type="PANTHER" id="PTHR33751">
    <property type="entry name" value="CBB3-TYPE CYTOCHROME C OXIDASE SUBUNIT FIXP"/>
    <property type="match status" value="1"/>
</dbReference>
<keyword evidence="3 6" id="KW-0479">Metal-binding</keyword>
<dbReference type="AlphaFoldDB" id="A0AAD1C2C6"/>
<evidence type="ECO:0000256" key="6">
    <source>
        <dbReference type="PROSITE-ProRule" id="PRU00433"/>
    </source>
</evidence>
<evidence type="ECO:0000256" key="1">
    <source>
        <dbReference type="ARBA" id="ARBA00022448"/>
    </source>
</evidence>
<reference evidence="9" key="1">
    <citation type="submission" date="2015-05" db="EMBL/GenBank/DDBJ databases">
        <title>Draft genome sequencing of a biphenyl-degrading bacterium, Pseudomonas balearica KF707 (=NBRC110670).</title>
        <authorList>
            <person name="Kimura N."/>
            <person name="Hirose J."/>
            <person name="Watanabe T."/>
            <person name="Suenaga H."/>
            <person name="Fujihara H."/>
            <person name="Noguchi M."/>
            <person name="Hashimoto M."/>
            <person name="Shimodaira J."/>
            <person name="Tsuchikane K."/>
            <person name="Hosoyama A."/>
            <person name="Yamazoe A."/>
            <person name="Fujita N."/>
            <person name="Furukawa K."/>
        </authorList>
    </citation>
    <scope>NUCLEOTIDE SEQUENCE [LARGE SCALE GENOMIC DNA]</scope>
    <source>
        <strain evidence="9">DSM 10086 / NBRC 110670 / KF707</strain>
    </source>
</reference>
<dbReference type="Pfam" id="PF13442">
    <property type="entry name" value="Cytochrome_CBB3"/>
    <property type="match status" value="1"/>
</dbReference>
<dbReference type="GO" id="GO:0046872">
    <property type="term" value="F:metal ion binding"/>
    <property type="evidence" value="ECO:0007669"/>
    <property type="project" value="UniProtKB-KW"/>
</dbReference>
<evidence type="ECO:0000256" key="3">
    <source>
        <dbReference type="ARBA" id="ARBA00022723"/>
    </source>
</evidence>
<dbReference type="PROSITE" id="PS51007">
    <property type="entry name" value="CYTC"/>
    <property type="match status" value="2"/>
</dbReference>
<proteinExistence type="predicted"/>
<dbReference type="Pfam" id="PF00034">
    <property type="entry name" value="Cytochrom_C"/>
    <property type="match status" value="1"/>
</dbReference>
<keyword evidence="5 6" id="KW-0408">Iron</keyword>
<keyword evidence="1" id="KW-0813">Transport</keyword>
<name>A0AAD1C2C6_METFU</name>
<evidence type="ECO:0000256" key="5">
    <source>
        <dbReference type="ARBA" id="ARBA00023004"/>
    </source>
</evidence>
<feature type="domain" description="Cytochrome c" evidence="7">
    <location>
        <begin position="133"/>
        <end position="214"/>
    </location>
</feature>
<dbReference type="KEGG" id="pfuw:KF707C_38420"/>
<evidence type="ECO:0000259" key="7">
    <source>
        <dbReference type="PROSITE" id="PS51007"/>
    </source>
</evidence>
<reference evidence="8 9" key="2">
    <citation type="journal article" date="2017" name="Int. J. Syst. Evol. Microbiol.">
        <title>Pseudomonas furukawaii sp. nov., a polychlorinated biphenyl-degrading bacterium isolated from biphenyl-contaminated soil in Japan.</title>
        <authorList>
            <person name="Kimura N."/>
            <person name="Watanabe T."/>
            <person name="Suenaga H."/>
            <person name="Fujihara H."/>
            <person name="Futagami T."/>
            <person name="Goto M."/>
            <person name="Hanada S."/>
            <person name="Hirose J."/>
        </authorList>
    </citation>
    <scope>NUCLEOTIDE SEQUENCE [LARGE SCALE GENOMIC DNA]</scope>
    <source>
        <strain evidence="9">DSM 10086 / NBRC 110670 / KF707</strain>
    </source>
</reference>
<protein>
    <submittedName>
        <fullName evidence="8">Cytochrome c4</fullName>
    </submittedName>
</protein>
<dbReference type="Proteomes" id="UP000218554">
    <property type="component" value="Chromosome"/>
</dbReference>
<dbReference type="InterPro" id="IPR036909">
    <property type="entry name" value="Cyt_c-like_dom_sf"/>
</dbReference>
<sequence length="218" mass="23351">MKKVILLGFVSIVAVLLVIWGPDGRDLYLLQKHFENSNQAAELDGGPWPRLSDVCIACHGFKGDSQNQRYPSLAGQPAPYITAQLQNFASGTRSNPYMTPLAMTLSEAEIKALADYFAKQRPGNNASFSPESSLREKGRTLVESGACGACHGAQLLGHEGFPRLAGQGFDYLLAQLDNFANGKRVEATGVMKTIASAASPDDRKAIASYLASLATDSN</sequence>
<dbReference type="EMBL" id="AP014862">
    <property type="protein sequence ID" value="BAU75530.1"/>
    <property type="molecule type" value="Genomic_DNA"/>
</dbReference>
<keyword evidence="9" id="KW-1185">Reference proteome</keyword>
<keyword evidence="2 6" id="KW-0349">Heme</keyword>
<evidence type="ECO:0000256" key="4">
    <source>
        <dbReference type="ARBA" id="ARBA00022982"/>
    </source>
</evidence>
<evidence type="ECO:0000313" key="8">
    <source>
        <dbReference type="EMBL" id="BAU75530.1"/>
    </source>
</evidence>
<feature type="domain" description="Cytochrome c" evidence="7">
    <location>
        <begin position="41"/>
        <end position="121"/>
    </location>
</feature>